<evidence type="ECO:0000313" key="8">
    <source>
        <dbReference type="Proteomes" id="UP000094112"/>
    </source>
</evidence>
<protein>
    <recommendedName>
        <fullName evidence="9">Transcription factor STE12</fullName>
    </recommendedName>
</protein>
<sequence>MKDSISGNTEAILSDRSVEISPAQIEENLRLIEDLKFFLATAPANWQKNQIIRRYYLNHDEGFVSCVFWNNLYFITGTDIVRCIVYRFEQFGREITDRKKFEEGIFSDLRSLKCGSDAVLEASKSPFLDFLYKNSCLRTQKKQKVFFWFSVPHDKLFADALERDLKKEKQNQAGTTKSKTEPALSFGYD</sequence>
<dbReference type="SMART" id="SM00424">
    <property type="entry name" value="STE"/>
    <property type="match status" value="1"/>
</dbReference>
<dbReference type="AlphaFoldDB" id="A0A1E3P833"/>
<reference evidence="7 8" key="1">
    <citation type="journal article" date="2016" name="Proc. Natl. Acad. Sci. U.S.A.">
        <title>Comparative genomics of biotechnologically important yeasts.</title>
        <authorList>
            <person name="Riley R."/>
            <person name="Haridas S."/>
            <person name="Wolfe K.H."/>
            <person name="Lopes M.R."/>
            <person name="Hittinger C.T."/>
            <person name="Goeker M."/>
            <person name="Salamov A.A."/>
            <person name="Wisecaver J.H."/>
            <person name="Long T.M."/>
            <person name="Calvey C.H."/>
            <person name="Aerts A.L."/>
            <person name="Barry K.W."/>
            <person name="Choi C."/>
            <person name="Clum A."/>
            <person name="Coughlan A.Y."/>
            <person name="Deshpande S."/>
            <person name="Douglass A.P."/>
            <person name="Hanson S.J."/>
            <person name="Klenk H.-P."/>
            <person name="LaButti K.M."/>
            <person name="Lapidus A."/>
            <person name="Lindquist E.A."/>
            <person name="Lipzen A.M."/>
            <person name="Meier-Kolthoff J.P."/>
            <person name="Ohm R.A."/>
            <person name="Otillar R.P."/>
            <person name="Pangilinan J.L."/>
            <person name="Peng Y."/>
            <person name="Rokas A."/>
            <person name="Rosa C.A."/>
            <person name="Scheuner C."/>
            <person name="Sibirny A.A."/>
            <person name="Slot J.C."/>
            <person name="Stielow J.B."/>
            <person name="Sun H."/>
            <person name="Kurtzman C.P."/>
            <person name="Blackwell M."/>
            <person name="Grigoriev I.V."/>
            <person name="Jeffries T.W."/>
        </authorList>
    </citation>
    <scope>NUCLEOTIDE SEQUENCE [LARGE SCALE GENOMIC DNA]</scope>
    <source>
        <strain evidence="8">ATCC 58044 / CBS 1984 / NCYC 433 / NRRL Y-366-8</strain>
    </source>
</reference>
<name>A0A1E3P833_WICAA</name>
<evidence type="ECO:0008006" key="9">
    <source>
        <dbReference type="Google" id="ProtNLM"/>
    </source>
</evidence>
<comment type="subcellular location">
    <subcellularLocation>
        <location evidence="1">Nucleus</location>
    </subcellularLocation>
</comment>
<evidence type="ECO:0000256" key="1">
    <source>
        <dbReference type="ARBA" id="ARBA00004123"/>
    </source>
</evidence>
<dbReference type="GO" id="GO:0003700">
    <property type="term" value="F:DNA-binding transcription factor activity"/>
    <property type="evidence" value="ECO:0007669"/>
    <property type="project" value="InterPro"/>
</dbReference>
<feature type="non-terminal residue" evidence="7">
    <location>
        <position position="189"/>
    </location>
</feature>
<dbReference type="EMBL" id="KV454209">
    <property type="protein sequence ID" value="ODQ61384.1"/>
    <property type="molecule type" value="Genomic_DNA"/>
</dbReference>
<keyword evidence="8" id="KW-1185">Reference proteome</keyword>
<organism evidence="7 8">
    <name type="scientific">Wickerhamomyces anomalus (strain ATCC 58044 / CBS 1984 / NCYC 433 / NRRL Y-366-8)</name>
    <name type="common">Yeast</name>
    <name type="synonym">Hansenula anomala</name>
    <dbReference type="NCBI Taxonomy" id="683960"/>
    <lineage>
        <taxon>Eukaryota</taxon>
        <taxon>Fungi</taxon>
        <taxon>Dikarya</taxon>
        <taxon>Ascomycota</taxon>
        <taxon>Saccharomycotina</taxon>
        <taxon>Saccharomycetes</taxon>
        <taxon>Phaffomycetales</taxon>
        <taxon>Wickerhamomycetaceae</taxon>
        <taxon>Wickerhamomyces</taxon>
    </lineage>
</organism>
<dbReference type="GeneID" id="30198748"/>
<dbReference type="Pfam" id="PF02200">
    <property type="entry name" value="STE"/>
    <property type="match status" value="1"/>
</dbReference>
<dbReference type="GO" id="GO:0005634">
    <property type="term" value="C:nucleus"/>
    <property type="evidence" value="ECO:0007669"/>
    <property type="project" value="UniProtKB-SubCell"/>
</dbReference>
<evidence type="ECO:0000256" key="3">
    <source>
        <dbReference type="ARBA" id="ARBA00023163"/>
    </source>
</evidence>
<comment type="similarity">
    <text evidence="5">Belongs to the STE12 transcription factor family.</text>
</comment>
<proteinExistence type="inferred from homology"/>
<keyword evidence="4" id="KW-0539">Nucleus</keyword>
<dbReference type="RefSeq" id="XP_019040591.1">
    <property type="nucleotide sequence ID" value="XM_019181502.1"/>
</dbReference>
<dbReference type="InterPro" id="IPR052127">
    <property type="entry name" value="STE12_transcription_factor"/>
</dbReference>
<dbReference type="PANTHER" id="PTHR47427:SF1">
    <property type="entry name" value="PROTEIN STE12"/>
    <property type="match status" value="1"/>
</dbReference>
<dbReference type="OrthoDB" id="1095242at2759"/>
<evidence type="ECO:0000256" key="6">
    <source>
        <dbReference type="SAM" id="MobiDB-lite"/>
    </source>
</evidence>
<dbReference type="InterPro" id="IPR003120">
    <property type="entry name" value="Ste12"/>
</dbReference>
<evidence type="ECO:0000256" key="5">
    <source>
        <dbReference type="ARBA" id="ARBA00024345"/>
    </source>
</evidence>
<dbReference type="STRING" id="683960.A0A1E3P833"/>
<dbReference type="PANTHER" id="PTHR47427">
    <property type="entry name" value="PROTEIN STE12"/>
    <property type="match status" value="1"/>
</dbReference>
<feature type="region of interest" description="Disordered" evidence="6">
    <location>
        <begin position="168"/>
        <end position="189"/>
    </location>
</feature>
<evidence type="ECO:0000256" key="4">
    <source>
        <dbReference type="ARBA" id="ARBA00023242"/>
    </source>
</evidence>
<gene>
    <name evidence="7" type="ORF">WICANDRAFT_28541</name>
</gene>
<dbReference type="GO" id="GO:1990526">
    <property type="term" value="C:Ste12p-Dig1p-Dig2p complex"/>
    <property type="evidence" value="ECO:0007669"/>
    <property type="project" value="TreeGrafter"/>
</dbReference>
<accession>A0A1E3P833</accession>
<dbReference type="GO" id="GO:1990527">
    <property type="term" value="C:Tec1p-Ste12p-Dig1p complex"/>
    <property type="evidence" value="ECO:0007669"/>
    <property type="project" value="TreeGrafter"/>
</dbReference>
<evidence type="ECO:0000256" key="2">
    <source>
        <dbReference type="ARBA" id="ARBA00023015"/>
    </source>
</evidence>
<keyword evidence="2" id="KW-0805">Transcription regulation</keyword>
<dbReference type="GO" id="GO:2000220">
    <property type="term" value="P:regulation of pseudohyphal growth"/>
    <property type="evidence" value="ECO:0007669"/>
    <property type="project" value="TreeGrafter"/>
</dbReference>
<keyword evidence="3" id="KW-0804">Transcription</keyword>
<dbReference type="Proteomes" id="UP000094112">
    <property type="component" value="Unassembled WGS sequence"/>
</dbReference>
<evidence type="ECO:0000313" key="7">
    <source>
        <dbReference type="EMBL" id="ODQ61384.1"/>
    </source>
</evidence>